<sequence>MRVLLADHGSPKGEAWRPVTERVVGGESLRVLERPAASPGGAVLVLVHGFEDGPDTWSPLARRLPAHLRLYALQLPWSSGSSHRWADEGGPALWLEKALALVPDRPDAIIAHSFGATTLLDLLARRPAFHQPPAVLVAPVYRPHDRPLDPEFYAEAVRRFRGVLGEGLRGRLGRRAATVPADIIEAMTGKVRERVEPHGFLQFYATLARVAELPLHRIGSPVRLVSGQHDPSAPPEAVRELLRRLPAAEATQDPSFGHFCQVQAPEAVAAHIVEFLGRLGLYEPDTEALSA</sequence>
<dbReference type="SUPFAM" id="SSF53474">
    <property type="entry name" value="alpha/beta-Hydrolases"/>
    <property type="match status" value="1"/>
</dbReference>
<evidence type="ECO:0000313" key="2">
    <source>
        <dbReference type="EMBL" id="MFF0002232.1"/>
    </source>
</evidence>
<evidence type="ECO:0000259" key="1">
    <source>
        <dbReference type="Pfam" id="PF12146"/>
    </source>
</evidence>
<dbReference type="RefSeq" id="WP_389824622.1">
    <property type="nucleotide sequence ID" value="NZ_JBIAJP010000001.1"/>
</dbReference>
<dbReference type="Gene3D" id="3.40.50.1820">
    <property type="entry name" value="alpha/beta hydrolase"/>
    <property type="match status" value="1"/>
</dbReference>
<feature type="domain" description="Serine aminopeptidase S33" evidence="1">
    <location>
        <begin position="96"/>
        <end position="250"/>
    </location>
</feature>
<name>A0ABW6MPS2_9ACTN</name>
<comment type="caution">
    <text evidence="2">The sequence shown here is derived from an EMBL/GenBank/DDBJ whole genome shotgun (WGS) entry which is preliminary data.</text>
</comment>
<dbReference type="GO" id="GO:0016787">
    <property type="term" value="F:hydrolase activity"/>
    <property type="evidence" value="ECO:0007669"/>
    <property type="project" value="UniProtKB-KW"/>
</dbReference>
<evidence type="ECO:0000313" key="3">
    <source>
        <dbReference type="Proteomes" id="UP001601422"/>
    </source>
</evidence>
<dbReference type="InterPro" id="IPR050266">
    <property type="entry name" value="AB_hydrolase_sf"/>
</dbReference>
<dbReference type="PANTHER" id="PTHR43798:SF5">
    <property type="entry name" value="MONOACYLGLYCEROL LIPASE ABHD6"/>
    <property type="match status" value="1"/>
</dbReference>
<dbReference type="Proteomes" id="UP001601422">
    <property type="component" value="Unassembled WGS sequence"/>
</dbReference>
<dbReference type="EMBL" id="JBIAJP010000001">
    <property type="protein sequence ID" value="MFF0002232.1"/>
    <property type="molecule type" value="Genomic_DNA"/>
</dbReference>
<dbReference type="InterPro" id="IPR029058">
    <property type="entry name" value="AB_hydrolase_fold"/>
</dbReference>
<organism evidence="2 3">
    <name type="scientific">Streptomyces tibetensis</name>
    <dbReference type="NCBI Taxonomy" id="2382123"/>
    <lineage>
        <taxon>Bacteria</taxon>
        <taxon>Bacillati</taxon>
        <taxon>Actinomycetota</taxon>
        <taxon>Actinomycetes</taxon>
        <taxon>Kitasatosporales</taxon>
        <taxon>Streptomycetaceae</taxon>
        <taxon>Streptomyces</taxon>
    </lineage>
</organism>
<reference evidence="2 3" key="1">
    <citation type="submission" date="2024-10" db="EMBL/GenBank/DDBJ databases">
        <title>The Natural Products Discovery Center: Release of the First 8490 Sequenced Strains for Exploring Actinobacteria Biosynthetic Diversity.</title>
        <authorList>
            <person name="Kalkreuter E."/>
            <person name="Kautsar S.A."/>
            <person name="Yang D."/>
            <person name="Bader C.D."/>
            <person name="Teijaro C.N."/>
            <person name="Fluegel L."/>
            <person name="Davis C.M."/>
            <person name="Simpson J.R."/>
            <person name="Lauterbach L."/>
            <person name="Steele A.D."/>
            <person name="Gui C."/>
            <person name="Meng S."/>
            <person name="Li G."/>
            <person name="Viehrig K."/>
            <person name="Ye F."/>
            <person name="Su P."/>
            <person name="Kiefer A.F."/>
            <person name="Nichols A."/>
            <person name="Cepeda A.J."/>
            <person name="Yan W."/>
            <person name="Fan B."/>
            <person name="Jiang Y."/>
            <person name="Adhikari A."/>
            <person name="Zheng C.-J."/>
            <person name="Schuster L."/>
            <person name="Cowan T.M."/>
            <person name="Smanski M.J."/>
            <person name="Chevrette M.G."/>
            <person name="De Carvalho L.P.S."/>
            <person name="Shen B."/>
        </authorList>
    </citation>
    <scope>NUCLEOTIDE SEQUENCE [LARGE SCALE GENOMIC DNA]</scope>
    <source>
        <strain evidence="2 3">NPDC005497</strain>
    </source>
</reference>
<dbReference type="Pfam" id="PF12146">
    <property type="entry name" value="Hydrolase_4"/>
    <property type="match status" value="1"/>
</dbReference>
<protein>
    <submittedName>
        <fullName evidence="2">Alpha/beta fold hydrolase</fullName>
    </submittedName>
</protein>
<accession>A0ABW6MPS2</accession>
<gene>
    <name evidence="2" type="ORF">ACFYQT_02035</name>
</gene>
<keyword evidence="2" id="KW-0378">Hydrolase</keyword>
<keyword evidence="3" id="KW-1185">Reference proteome</keyword>
<dbReference type="InterPro" id="IPR022742">
    <property type="entry name" value="Hydrolase_4"/>
</dbReference>
<dbReference type="PANTHER" id="PTHR43798">
    <property type="entry name" value="MONOACYLGLYCEROL LIPASE"/>
    <property type="match status" value="1"/>
</dbReference>
<proteinExistence type="predicted"/>